<dbReference type="RefSeq" id="WP_377167900.1">
    <property type="nucleotide sequence ID" value="NZ_JBHSMQ010000005.1"/>
</dbReference>
<proteinExistence type="predicted"/>
<name>A0ABW0KRG0_9BACT</name>
<protein>
    <recommendedName>
        <fullName evidence="3">Phospholipase C/D domain-containing protein</fullName>
    </recommendedName>
</protein>
<gene>
    <name evidence="1" type="ORF">ACFQDI_14360</name>
</gene>
<evidence type="ECO:0000313" key="2">
    <source>
        <dbReference type="Proteomes" id="UP001596052"/>
    </source>
</evidence>
<reference evidence="2" key="1">
    <citation type="journal article" date="2019" name="Int. J. Syst. Evol. Microbiol.">
        <title>The Global Catalogue of Microorganisms (GCM) 10K type strain sequencing project: providing services to taxonomists for standard genome sequencing and annotation.</title>
        <authorList>
            <consortium name="The Broad Institute Genomics Platform"/>
            <consortium name="The Broad Institute Genome Sequencing Center for Infectious Disease"/>
            <person name="Wu L."/>
            <person name="Ma J."/>
        </authorList>
    </citation>
    <scope>NUCLEOTIDE SEQUENCE [LARGE SCALE GENOMIC DNA]</scope>
    <source>
        <strain evidence="2">CGMCC 4.1469</strain>
    </source>
</reference>
<keyword evidence="2" id="KW-1185">Reference proteome</keyword>
<sequence length="334" mass="37541">MSGLIGHTMYGILAAKAAKGRGLPITPIIERHLPSFLCGAYLGCDIQVMPEAVCVDTGREVGFGTVPLEKSPITGGAVKPWTLEHEGRQYRPKEIHELFYGRAHLVFGWAKPEVNLRVPWDHLADYCTRAICDDMNSERGLAYALGWMVHIVGDSLIKSVQPGIRMHLLDGVYTPRNRIVQDQFTFHTIGGELGIDWNKTFRDMAATPVEAIQPHYMRIGEKRGELALLFDNGWKPELQSLLAAVLAENRRWLPHHTEDVLRVVQRDSEEAKRVSGGLEFDAMIEMAESAGMRETLVTIAEQCADLMEQTIAQVPEWRKLARQPAEGWNKLKRP</sequence>
<comment type="caution">
    <text evidence="1">The sequence shown here is derived from an EMBL/GenBank/DDBJ whole genome shotgun (WGS) entry which is preliminary data.</text>
</comment>
<dbReference type="Proteomes" id="UP001596052">
    <property type="component" value="Unassembled WGS sequence"/>
</dbReference>
<accession>A0ABW0KRG0</accession>
<evidence type="ECO:0000313" key="1">
    <source>
        <dbReference type="EMBL" id="MFC5456043.1"/>
    </source>
</evidence>
<dbReference type="EMBL" id="JBHSMQ010000005">
    <property type="protein sequence ID" value="MFC5456043.1"/>
    <property type="molecule type" value="Genomic_DNA"/>
</dbReference>
<organism evidence="1 2">
    <name type="scientific">Prosthecobacter fluviatilis</name>
    <dbReference type="NCBI Taxonomy" id="445931"/>
    <lineage>
        <taxon>Bacteria</taxon>
        <taxon>Pseudomonadati</taxon>
        <taxon>Verrucomicrobiota</taxon>
        <taxon>Verrucomicrobiia</taxon>
        <taxon>Verrucomicrobiales</taxon>
        <taxon>Verrucomicrobiaceae</taxon>
        <taxon>Prosthecobacter</taxon>
    </lineage>
</organism>
<evidence type="ECO:0008006" key="3">
    <source>
        <dbReference type="Google" id="ProtNLM"/>
    </source>
</evidence>